<dbReference type="Proteomes" id="UP000195402">
    <property type="component" value="Unassembled WGS sequence"/>
</dbReference>
<gene>
    <name evidence="2" type="ORF">BVC80_8105g3</name>
</gene>
<keyword evidence="3" id="KW-1185">Reference proteome</keyword>
<sequence>MNKKRVKLLNGLEILKGPTVQCYNVTPNPGVQIAKSERNCISKSSRLLLDNNAILFTAARQAVLDNNTILFSSAIQAICSIVGGGILFPYLLSSPRELCFFSLDISKPVLEVQARWRTGNDIILHMICLNEKMMCETMLNSLHSSCY</sequence>
<dbReference type="InParanoid" id="A0A200QG51"/>
<protein>
    <submittedName>
        <fullName evidence="2">Uncharacterized protein</fullName>
    </submittedName>
</protein>
<proteinExistence type="predicted"/>
<accession>A0A200QG51</accession>
<keyword evidence="1" id="KW-1133">Transmembrane helix</keyword>
<evidence type="ECO:0000313" key="3">
    <source>
        <dbReference type="Proteomes" id="UP000195402"/>
    </source>
</evidence>
<comment type="caution">
    <text evidence="2">The sequence shown here is derived from an EMBL/GenBank/DDBJ whole genome shotgun (WGS) entry which is preliminary data.</text>
</comment>
<organism evidence="2 3">
    <name type="scientific">Macleaya cordata</name>
    <name type="common">Five-seeded plume-poppy</name>
    <name type="synonym">Bocconia cordata</name>
    <dbReference type="NCBI Taxonomy" id="56857"/>
    <lineage>
        <taxon>Eukaryota</taxon>
        <taxon>Viridiplantae</taxon>
        <taxon>Streptophyta</taxon>
        <taxon>Embryophyta</taxon>
        <taxon>Tracheophyta</taxon>
        <taxon>Spermatophyta</taxon>
        <taxon>Magnoliopsida</taxon>
        <taxon>Ranunculales</taxon>
        <taxon>Papaveraceae</taxon>
        <taxon>Papaveroideae</taxon>
        <taxon>Macleaya</taxon>
    </lineage>
</organism>
<name>A0A200QG51_MACCD</name>
<evidence type="ECO:0000256" key="1">
    <source>
        <dbReference type="SAM" id="Phobius"/>
    </source>
</evidence>
<dbReference type="EMBL" id="MVGT01002059">
    <property type="protein sequence ID" value="OVA09480.1"/>
    <property type="molecule type" value="Genomic_DNA"/>
</dbReference>
<reference evidence="2 3" key="1">
    <citation type="journal article" date="2017" name="Mol. Plant">
        <title>The Genome of Medicinal Plant Macleaya cordata Provides New Insights into Benzylisoquinoline Alkaloids Metabolism.</title>
        <authorList>
            <person name="Liu X."/>
            <person name="Liu Y."/>
            <person name="Huang P."/>
            <person name="Ma Y."/>
            <person name="Qing Z."/>
            <person name="Tang Q."/>
            <person name="Cao H."/>
            <person name="Cheng P."/>
            <person name="Zheng Y."/>
            <person name="Yuan Z."/>
            <person name="Zhou Y."/>
            <person name="Liu J."/>
            <person name="Tang Z."/>
            <person name="Zhuo Y."/>
            <person name="Zhang Y."/>
            <person name="Yu L."/>
            <person name="Huang J."/>
            <person name="Yang P."/>
            <person name="Peng Q."/>
            <person name="Zhang J."/>
            <person name="Jiang W."/>
            <person name="Zhang Z."/>
            <person name="Lin K."/>
            <person name="Ro D.K."/>
            <person name="Chen X."/>
            <person name="Xiong X."/>
            <person name="Shang Y."/>
            <person name="Huang S."/>
            <person name="Zeng J."/>
        </authorList>
    </citation>
    <scope>NUCLEOTIDE SEQUENCE [LARGE SCALE GENOMIC DNA]</scope>
    <source>
        <strain evidence="3">cv. BLH2017</strain>
        <tissue evidence="2">Root</tissue>
    </source>
</reference>
<keyword evidence="1" id="KW-0472">Membrane</keyword>
<evidence type="ECO:0000313" key="2">
    <source>
        <dbReference type="EMBL" id="OVA09480.1"/>
    </source>
</evidence>
<feature type="transmembrane region" description="Helical" evidence="1">
    <location>
        <begin position="69"/>
        <end position="92"/>
    </location>
</feature>
<keyword evidence="1" id="KW-0812">Transmembrane</keyword>
<dbReference type="AlphaFoldDB" id="A0A200QG51"/>